<keyword evidence="1" id="KW-1133">Transmembrane helix</keyword>
<name>A0ABS0YD11_9BACT</name>
<reference evidence="2 3" key="1">
    <citation type="submission" date="2020-12" db="EMBL/GenBank/DDBJ databases">
        <title>Geomonas sp. Red421, isolated from paddy soil.</title>
        <authorList>
            <person name="Xu Z."/>
            <person name="Zhang Z."/>
            <person name="Masuda Y."/>
            <person name="Itoh H."/>
            <person name="Senoo K."/>
        </authorList>
    </citation>
    <scope>NUCLEOTIDE SEQUENCE [LARGE SCALE GENOMIC DNA]</scope>
    <source>
        <strain evidence="2 3">Red421</strain>
    </source>
</reference>
<dbReference type="Proteomes" id="UP000614714">
    <property type="component" value="Unassembled WGS sequence"/>
</dbReference>
<proteinExistence type="predicted"/>
<gene>
    <name evidence="2" type="ORF">JFN91_08230</name>
</gene>
<protein>
    <submittedName>
        <fullName evidence="2">Uncharacterized protein</fullName>
    </submittedName>
</protein>
<evidence type="ECO:0000313" key="3">
    <source>
        <dbReference type="Proteomes" id="UP000614714"/>
    </source>
</evidence>
<dbReference type="RefSeq" id="WP_199388715.1">
    <property type="nucleotide sequence ID" value="NZ_JAEMHL010000003.1"/>
</dbReference>
<accession>A0ABS0YD11</accession>
<keyword evidence="1" id="KW-0812">Transmembrane</keyword>
<organism evidence="2 3">
    <name type="scientific">Geomonas anaerohicana</name>
    <dbReference type="NCBI Taxonomy" id="2798583"/>
    <lineage>
        <taxon>Bacteria</taxon>
        <taxon>Pseudomonadati</taxon>
        <taxon>Thermodesulfobacteriota</taxon>
        <taxon>Desulfuromonadia</taxon>
        <taxon>Geobacterales</taxon>
        <taxon>Geobacteraceae</taxon>
        <taxon>Geomonas</taxon>
    </lineage>
</organism>
<evidence type="ECO:0000313" key="2">
    <source>
        <dbReference type="EMBL" id="MBJ6750196.1"/>
    </source>
</evidence>
<evidence type="ECO:0000256" key="1">
    <source>
        <dbReference type="SAM" id="Phobius"/>
    </source>
</evidence>
<comment type="caution">
    <text evidence="2">The sequence shown here is derived from an EMBL/GenBank/DDBJ whole genome shotgun (WGS) entry which is preliminary data.</text>
</comment>
<dbReference type="EMBL" id="JAEMHL010000003">
    <property type="protein sequence ID" value="MBJ6750196.1"/>
    <property type="molecule type" value="Genomic_DNA"/>
</dbReference>
<keyword evidence="1" id="KW-0472">Membrane</keyword>
<feature type="transmembrane region" description="Helical" evidence="1">
    <location>
        <begin position="81"/>
        <end position="105"/>
    </location>
</feature>
<sequence length="113" mass="12337">MQLLVPTVVAISFYLRRDRYAAAVGIWWVGESMADVAPYADDARAGELPLLGGVTGSEVEDYHDWEVMLGKLGLLSLDHSIGSFFFVTGGIIMTSAIVWGIMISFRHTQAVSD</sequence>
<keyword evidence="3" id="KW-1185">Reference proteome</keyword>